<dbReference type="InterPro" id="IPR005182">
    <property type="entry name" value="YdbS-like_PH"/>
</dbReference>
<feature type="region of interest" description="Disordered" evidence="1">
    <location>
        <begin position="57"/>
        <end position="149"/>
    </location>
</feature>
<dbReference type="RefSeq" id="WP_145344898.1">
    <property type="nucleotide sequence ID" value="NZ_CP036261.1"/>
</dbReference>
<organism evidence="5 6">
    <name type="scientific">Rosistilla ulvae</name>
    <dbReference type="NCBI Taxonomy" id="1930277"/>
    <lineage>
        <taxon>Bacteria</taxon>
        <taxon>Pseudomonadati</taxon>
        <taxon>Planctomycetota</taxon>
        <taxon>Planctomycetia</taxon>
        <taxon>Pirellulales</taxon>
        <taxon>Pirellulaceae</taxon>
        <taxon>Rosistilla</taxon>
    </lineage>
</organism>
<keyword evidence="6" id="KW-1185">Reference proteome</keyword>
<accession>A0A517LZJ3</accession>
<feature type="domain" description="GYF" evidence="4">
    <location>
        <begin position="5"/>
        <end position="44"/>
    </location>
</feature>
<dbReference type="AlphaFoldDB" id="A0A517LZJ3"/>
<feature type="transmembrane region" description="Helical" evidence="2">
    <location>
        <begin position="179"/>
        <end position="201"/>
    </location>
</feature>
<name>A0A517LZJ3_9BACT</name>
<dbReference type="OrthoDB" id="292841at2"/>
<dbReference type="EMBL" id="CP036261">
    <property type="protein sequence ID" value="QDS88037.1"/>
    <property type="molecule type" value="Genomic_DNA"/>
</dbReference>
<dbReference type="KEGG" id="ruv:EC9_22230"/>
<gene>
    <name evidence="5" type="ORF">EC9_22230</name>
</gene>
<proteinExistence type="predicted"/>
<evidence type="ECO:0000259" key="4">
    <source>
        <dbReference type="Pfam" id="PF14237"/>
    </source>
</evidence>
<protein>
    <submittedName>
        <fullName evidence="5">Bacterial membrane flanked domain protein</fullName>
    </submittedName>
</protein>
<evidence type="ECO:0000313" key="5">
    <source>
        <dbReference type="EMBL" id="QDS88037.1"/>
    </source>
</evidence>
<feature type="compositionally biased region" description="Pro residues" evidence="1">
    <location>
        <begin position="70"/>
        <end position="81"/>
    </location>
</feature>
<dbReference type="Proteomes" id="UP000319557">
    <property type="component" value="Chromosome"/>
</dbReference>
<evidence type="ECO:0000259" key="3">
    <source>
        <dbReference type="Pfam" id="PF03703"/>
    </source>
</evidence>
<keyword evidence="2" id="KW-0812">Transmembrane</keyword>
<sequence>MADEWRYYRNGTEHGPVAGAELKRLAAQGGLQPSDTIWKPGMAAPVLASRLKSLFPPIDNTAQTSDVAPPFVPSPPQPPQLSPEANTAGSFSNANKFPFPSDEDRAGENPNSDLDTEPVTGSAPHFQTNAEWSSDKTERPRPHAPQTLPLSKIPPRFRDYIQNGETILYASNPSVSAKILSMIVASAVPGIPMLCTSMMLIASGAMVPGIVMTFISAFFMSLLAFIAYLNWKHRFYIITDSRTIVSQGIFNIAVKIIFNQNIQMIAVNTGVVDRWINLNSVQLSTSGSGGGIPIFAAFPGMSPGNVQLRWIADAPKVVGLIAP</sequence>
<reference evidence="5 6" key="1">
    <citation type="submission" date="2019-02" db="EMBL/GenBank/DDBJ databases">
        <title>Deep-cultivation of Planctomycetes and their phenomic and genomic characterization uncovers novel biology.</title>
        <authorList>
            <person name="Wiegand S."/>
            <person name="Jogler M."/>
            <person name="Boedeker C."/>
            <person name="Pinto D."/>
            <person name="Vollmers J."/>
            <person name="Rivas-Marin E."/>
            <person name="Kohn T."/>
            <person name="Peeters S.H."/>
            <person name="Heuer A."/>
            <person name="Rast P."/>
            <person name="Oberbeckmann S."/>
            <person name="Bunk B."/>
            <person name="Jeske O."/>
            <person name="Meyerdierks A."/>
            <person name="Storesund J.E."/>
            <person name="Kallscheuer N."/>
            <person name="Luecker S."/>
            <person name="Lage O.M."/>
            <person name="Pohl T."/>
            <person name="Merkel B.J."/>
            <person name="Hornburger P."/>
            <person name="Mueller R.-W."/>
            <person name="Bruemmer F."/>
            <person name="Labrenz M."/>
            <person name="Spormann A.M."/>
            <person name="Op den Camp H."/>
            <person name="Overmann J."/>
            <person name="Amann R."/>
            <person name="Jetten M.S.M."/>
            <person name="Mascher T."/>
            <person name="Medema M.H."/>
            <person name="Devos D.P."/>
            <person name="Kaster A.-K."/>
            <person name="Ovreas L."/>
            <person name="Rohde M."/>
            <person name="Galperin M.Y."/>
            <person name="Jogler C."/>
        </authorList>
    </citation>
    <scope>NUCLEOTIDE SEQUENCE [LARGE SCALE GENOMIC DNA]</scope>
    <source>
        <strain evidence="5 6">EC9</strain>
    </source>
</reference>
<dbReference type="Pfam" id="PF03703">
    <property type="entry name" value="bPH_2"/>
    <property type="match status" value="1"/>
</dbReference>
<evidence type="ECO:0000256" key="1">
    <source>
        <dbReference type="SAM" id="MobiDB-lite"/>
    </source>
</evidence>
<feature type="transmembrane region" description="Helical" evidence="2">
    <location>
        <begin position="207"/>
        <end position="229"/>
    </location>
</feature>
<dbReference type="InterPro" id="IPR025640">
    <property type="entry name" value="GYF_2"/>
</dbReference>
<evidence type="ECO:0000313" key="6">
    <source>
        <dbReference type="Proteomes" id="UP000319557"/>
    </source>
</evidence>
<dbReference type="Pfam" id="PF14237">
    <property type="entry name" value="GYF_2"/>
    <property type="match status" value="1"/>
</dbReference>
<feature type="compositionally biased region" description="Polar residues" evidence="1">
    <location>
        <begin position="84"/>
        <end position="95"/>
    </location>
</feature>
<evidence type="ECO:0000256" key="2">
    <source>
        <dbReference type="SAM" id="Phobius"/>
    </source>
</evidence>
<keyword evidence="2" id="KW-0472">Membrane</keyword>
<feature type="domain" description="YdbS-like PH" evidence="3">
    <location>
        <begin position="231"/>
        <end position="296"/>
    </location>
</feature>
<keyword evidence="2" id="KW-1133">Transmembrane helix</keyword>